<feature type="transmembrane region" description="Helical" evidence="9">
    <location>
        <begin position="37"/>
        <end position="56"/>
    </location>
</feature>
<dbReference type="RefSeq" id="WP_120689948.1">
    <property type="nucleotide sequence ID" value="NZ_RAZT01000010.1"/>
</dbReference>
<dbReference type="PROSITE" id="PS00221">
    <property type="entry name" value="MIP"/>
    <property type="match status" value="1"/>
</dbReference>
<dbReference type="PRINTS" id="PR00783">
    <property type="entry name" value="MINTRINSICP"/>
</dbReference>
<keyword evidence="7 9" id="KW-0472">Membrane</keyword>
<name>A0A3A9YDU0_9ACTN</name>
<dbReference type="InterPro" id="IPR022357">
    <property type="entry name" value="MIP_CS"/>
</dbReference>
<evidence type="ECO:0000256" key="9">
    <source>
        <dbReference type="SAM" id="Phobius"/>
    </source>
</evidence>
<proteinExistence type="inferred from homology"/>
<dbReference type="SUPFAM" id="SSF81338">
    <property type="entry name" value="Aquaporin-like"/>
    <property type="match status" value="1"/>
</dbReference>
<evidence type="ECO:0000256" key="4">
    <source>
        <dbReference type="ARBA" id="ARBA00022475"/>
    </source>
</evidence>
<feature type="transmembrane region" description="Helical" evidence="9">
    <location>
        <begin position="153"/>
        <end position="173"/>
    </location>
</feature>
<dbReference type="InterPro" id="IPR000425">
    <property type="entry name" value="MIP"/>
</dbReference>
<sequence length="242" mass="24556">MTDMQRGAAEFLGTLLLVFVGVGSAVAARIQGGVVVVALAFGFVMLVLVYTIGPLSGSHVNPAVTLGMLLSGRISPLGAVAYWIAQFAGATVAAFLLWVLTRWGDVADQTGALGTNGYGAHINRFGAALLETVLTFLFVLVVLVVTSRAEQTAVAGVAIGLALAVAHLVGVALDGTSVNPARSFGPAVFEGGIALRQLWVFIVFPLLGGVLAALVAPLLTQPYAPPSALGGTEEPGPGTPPA</sequence>
<dbReference type="PANTHER" id="PTHR19139:SF199">
    <property type="entry name" value="MIP17260P"/>
    <property type="match status" value="1"/>
</dbReference>
<feature type="transmembrane region" description="Helical" evidence="9">
    <location>
        <begin position="77"/>
        <end position="100"/>
    </location>
</feature>
<keyword evidence="4" id="KW-1003">Cell membrane</keyword>
<feature type="transmembrane region" description="Helical" evidence="9">
    <location>
        <begin position="198"/>
        <end position="219"/>
    </location>
</feature>
<organism evidence="10 11">
    <name type="scientific">Micromonospora musae</name>
    <dbReference type="NCBI Taxonomy" id="1894970"/>
    <lineage>
        <taxon>Bacteria</taxon>
        <taxon>Bacillati</taxon>
        <taxon>Actinomycetota</taxon>
        <taxon>Actinomycetes</taxon>
        <taxon>Micromonosporales</taxon>
        <taxon>Micromonosporaceae</taxon>
        <taxon>Micromonospora</taxon>
    </lineage>
</organism>
<dbReference type="Proteomes" id="UP000275865">
    <property type="component" value="Unassembled WGS sequence"/>
</dbReference>
<dbReference type="GO" id="GO:0015250">
    <property type="term" value="F:water channel activity"/>
    <property type="evidence" value="ECO:0007669"/>
    <property type="project" value="TreeGrafter"/>
</dbReference>
<gene>
    <name evidence="10" type="ORF">D7044_20615</name>
</gene>
<protein>
    <submittedName>
        <fullName evidence="10">Aquaporin</fullName>
    </submittedName>
</protein>
<reference evidence="10 11" key="1">
    <citation type="submission" date="2018-09" db="EMBL/GenBank/DDBJ databases">
        <title>Micromonospora sp. nov. MS1-9, isolated from a root of Musa sp.</title>
        <authorList>
            <person name="Kuncharoen N."/>
            <person name="Kudo T."/>
            <person name="Ohkuma M."/>
            <person name="Yuki M."/>
            <person name="Tanasupawat S."/>
        </authorList>
    </citation>
    <scope>NUCLEOTIDE SEQUENCE [LARGE SCALE GENOMIC DNA]</scope>
    <source>
        <strain evidence="10 11">MS1-9</strain>
    </source>
</reference>
<evidence type="ECO:0000256" key="1">
    <source>
        <dbReference type="ARBA" id="ARBA00004651"/>
    </source>
</evidence>
<dbReference type="GO" id="GO:0005886">
    <property type="term" value="C:plasma membrane"/>
    <property type="evidence" value="ECO:0007669"/>
    <property type="project" value="UniProtKB-SubCell"/>
</dbReference>
<evidence type="ECO:0000313" key="11">
    <source>
        <dbReference type="Proteomes" id="UP000275865"/>
    </source>
</evidence>
<keyword evidence="6 9" id="KW-1133">Transmembrane helix</keyword>
<dbReference type="Pfam" id="PF00230">
    <property type="entry name" value="MIP"/>
    <property type="match status" value="1"/>
</dbReference>
<evidence type="ECO:0000256" key="3">
    <source>
        <dbReference type="ARBA" id="ARBA00022448"/>
    </source>
</evidence>
<dbReference type="InterPro" id="IPR023271">
    <property type="entry name" value="Aquaporin-like"/>
</dbReference>
<accession>A0A3A9YDU0</accession>
<dbReference type="EMBL" id="RAZT01000010">
    <property type="protein sequence ID" value="RKN30007.1"/>
    <property type="molecule type" value="Genomic_DNA"/>
</dbReference>
<keyword evidence="5 8" id="KW-0812">Transmembrane</keyword>
<comment type="similarity">
    <text evidence="2 8">Belongs to the MIP/aquaporin (TC 1.A.8) family.</text>
</comment>
<dbReference type="Gene3D" id="1.20.1080.10">
    <property type="entry name" value="Glycerol uptake facilitator protein"/>
    <property type="match status" value="1"/>
</dbReference>
<comment type="subcellular location">
    <subcellularLocation>
        <location evidence="1">Cell membrane</location>
        <topology evidence="1">Multi-pass membrane protein</topology>
    </subcellularLocation>
</comment>
<evidence type="ECO:0000256" key="6">
    <source>
        <dbReference type="ARBA" id="ARBA00022989"/>
    </source>
</evidence>
<comment type="caution">
    <text evidence="10">The sequence shown here is derived from an EMBL/GenBank/DDBJ whole genome shotgun (WGS) entry which is preliminary data.</text>
</comment>
<feature type="transmembrane region" description="Helical" evidence="9">
    <location>
        <begin position="125"/>
        <end position="146"/>
    </location>
</feature>
<dbReference type="InterPro" id="IPR034294">
    <property type="entry name" value="Aquaporin_transptr"/>
</dbReference>
<evidence type="ECO:0000256" key="7">
    <source>
        <dbReference type="ARBA" id="ARBA00023136"/>
    </source>
</evidence>
<evidence type="ECO:0000256" key="8">
    <source>
        <dbReference type="RuleBase" id="RU000477"/>
    </source>
</evidence>
<evidence type="ECO:0000256" key="5">
    <source>
        <dbReference type="ARBA" id="ARBA00022692"/>
    </source>
</evidence>
<keyword evidence="3 8" id="KW-0813">Transport</keyword>
<dbReference type="AlphaFoldDB" id="A0A3A9YDU0"/>
<evidence type="ECO:0000313" key="10">
    <source>
        <dbReference type="EMBL" id="RKN30007.1"/>
    </source>
</evidence>
<dbReference type="PANTHER" id="PTHR19139">
    <property type="entry name" value="AQUAPORIN TRANSPORTER"/>
    <property type="match status" value="1"/>
</dbReference>
<evidence type="ECO:0000256" key="2">
    <source>
        <dbReference type="ARBA" id="ARBA00006175"/>
    </source>
</evidence>